<dbReference type="RefSeq" id="WP_313868778.1">
    <property type="nucleotide sequence ID" value="NZ_CP132507.1"/>
</dbReference>
<feature type="transmembrane region" description="Helical" evidence="1">
    <location>
        <begin position="61"/>
        <end position="78"/>
    </location>
</feature>
<reference evidence="2 3" key="1">
    <citation type="submission" date="2023-08" db="EMBL/GenBank/DDBJ databases">
        <title>Rhodoferax potami sp. nov. and Rhodoferax mekongensis sp. nov., isolated from the Mekong River in Thailand.</title>
        <authorList>
            <person name="Kitikhun S."/>
            <person name="Charoenyingcharoen P."/>
            <person name="Siriarchawattana P."/>
            <person name="Likhitrattanapisal S."/>
            <person name="Nilsakha T."/>
            <person name="Chanpet A."/>
            <person name="Rattanawaree P."/>
            <person name="Ingsriswang S."/>
        </authorList>
    </citation>
    <scope>NUCLEOTIDE SEQUENCE [LARGE SCALE GENOMIC DNA]</scope>
    <source>
        <strain evidence="2 3">TBRC 17307</strain>
    </source>
</reference>
<protein>
    <submittedName>
        <fullName evidence="2">Uncharacterized protein</fullName>
    </submittedName>
</protein>
<evidence type="ECO:0000256" key="1">
    <source>
        <dbReference type="SAM" id="Phobius"/>
    </source>
</evidence>
<keyword evidence="3" id="KW-1185">Reference proteome</keyword>
<keyword evidence="1" id="KW-0812">Transmembrane</keyword>
<organism evidence="2 3">
    <name type="scientific">Rhodoferax mekongensis</name>
    <dbReference type="NCBI Taxonomy" id="3068341"/>
    <lineage>
        <taxon>Bacteria</taxon>
        <taxon>Pseudomonadati</taxon>
        <taxon>Pseudomonadota</taxon>
        <taxon>Betaproteobacteria</taxon>
        <taxon>Burkholderiales</taxon>
        <taxon>Comamonadaceae</taxon>
        <taxon>Rhodoferax</taxon>
    </lineage>
</organism>
<evidence type="ECO:0000313" key="3">
    <source>
        <dbReference type="Proteomes" id="UP001302257"/>
    </source>
</evidence>
<dbReference type="Proteomes" id="UP001302257">
    <property type="component" value="Chromosome"/>
</dbReference>
<evidence type="ECO:0000313" key="2">
    <source>
        <dbReference type="EMBL" id="WNO06056.1"/>
    </source>
</evidence>
<accession>A0ABZ0B2L0</accession>
<name>A0ABZ0B2L0_9BURK</name>
<gene>
    <name evidence="2" type="ORF">RAN89_06395</name>
</gene>
<proteinExistence type="predicted"/>
<sequence length="95" mass="10081">MLTEIHAAVMDLKRGHDATLTAFTTNDLGKPDLDGHRKAHLGMIHAAKVMDTYKTEAVKKVLGYVVAFIIGLVVTGGTDKIRDLVAGKPAAVAAK</sequence>
<keyword evidence="1" id="KW-0472">Membrane</keyword>
<dbReference type="EMBL" id="CP132507">
    <property type="protein sequence ID" value="WNO06056.1"/>
    <property type="molecule type" value="Genomic_DNA"/>
</dbReference>
<keyword evidence="1" id="KW-1133">Transmembrane helix</keyword>